<dbReference type="Proteomes" id="UP001108240">
    <property type="component" value="Unplaced"/>
</dbReference>
<protein>
    <recommendedName>
        <fullName evidence="2">PARP catalytic domain-containing protein</fullName>
    </recommendedName>
</protein>
<accession>A0A9J8DBT8</accession>
<dbReference type="SUPFAM" id="SSF56399">
    <property type="entry name" value="ADP-ribosylation"/>
    <property type="match status" value="1"/>
</dbReference>
<reference evidence="3" key="1">
    <citation type="submission" date="2025-08" db="UniProtKB">
        <authorList>
            <consortium name="Ensembl"/>
        </authorList>
    </citation>
    <scope>IDENTIFICATION</scope>
</reference>
<keyword evidence="4" id="KW-1185">Reference proteome</keyword>
<dbReference type="GeneTree" id="ENSGT00940000163496"/>
<dbReference type="InterPro" id="IPR012317">
    <property type="entry name" value="Poly(ADP-ribose)pol_cat_dom"/>
</dbReference>
<comment type="similarity">
    <text evidence="1">Belongs to the ARTD/PARP family.</text>
</comment>
<evidence type="ECO:0000259" key="2">
    <source>
        <dbReference type="Pfam" id="PF00644"/>
    </source>
</evidence>
<dbReference type="PANTHER" id="PTHR36542:SF2">
    <property type="entry name" value="GIG2-LIKE PROTEIN DRED-RELATED"/>
    <property type="match status" value="1"/>
</dbReference>
<dbReference type="AlphaFoldDB" id="A0A9J8DBT8"/>
<name>A0A9J8DBT8_CYPCA</name>
<dbReference type="Ensembl" id="ENSCCRT00000110021.1">
    <property type="protein sequence ID" value="ENSCCRP00000179168.1"/>
    <property type="gene ID" value="ENSCCRG00000072148.1"/>
</dbReference>
<organism evidence="3 4">
    <name type="scientific">Cyprinus carpio carpio</name>
    <dbReference type="NCBI Taxonomy" id="630221"/>
    <lineage>
        <taxon>Eukaryota</taxon>
        <taxon>Metazoa</taxon>
        <taxon>Chordata</taxon>
        <taxon>Craniata</taxon>
        <taxon>Vertebrata</taxon>
        <taxon>Euteleostomi</taxon>
        <taxon>Actinopterygii</taxon>
        <taxon>Neopterygii</taxon>
        <taxon>Teleostei</taxon>
        <taxon>Ostariophysi</taxon>
        <taxon>Cypriniformes</taxon>
        <taxon>Cyprinidae</taxon>
        <taxon>Cyprininae</taxon>
        <taxon>Cyprinus</taxon>
    </lineage>
</organism>
<sequence>MFPTAVPMMPCCPCCMYTECFFVNMQPMRHNGRKSYIMYHGTTLQNALRIMNEGFSPSYDGMLGPGVYVTRSFEKASHYPVRSNGERLAVLKLVVRVGKVKRIDYQGHPLQKTWFRFGYDTAWVPPNCGMVNSGLEENCVYDPRRITVLEVIPNNRFW</sequence>
<evidence type="ECO:0000313" key="4">
    <source>
        <dbReference type="Proteomes" id="UP001108240"/>
    </source>
</evidence>
<evidence type="ECO:0000313" key="3">
    <source>
        <dbReference type="Ensembl" id="ENSCCRP00000179168.1"/>
    </source>
</evidence>
<dbReference type="Pfam" id="PF00644">
    <property type="entry name" value="PARP"/>
    <property type="match status" value="1"/>
</dbReference>
<dbReference type="GO" id="GO:0003950">
    <property type="term" value="F:NAD+ poly-ADP-ribosyltransferase activity"/>
    <property type="evidence" value="ECO:0007669"/>
    <property type="project" value="InterPro"/>
</dbReference>
<dbReference type="GO" id="GO:0005737">
    <property type="term" value="C:cytoplasm"/>
    <property type="evidence" value="ECO:0007669"/>
    <property type="project" value="TreeGrafter"/>
</dbReference>
<dbReference type="PANTHER" id="PTHR36542">
    <property type="entry name" value="GIG2-LIKE PROTEIN DRED-RELATED"/>
    <property type="match status" value="1"/>
</dbReference>
<proteinExistence type="inferred from homology"/>
<reference evidence="3" key="2">
    <citation type="submission" date="2025-09" db="UniProtKB">
        <authorList>
            <consortium name="Ensembl"/>
        </authorList>
    </citation>
    <scope>IDENTIFICATION</scope>
</reference>
<evidence type="ECO:0000256" key="1">
    <source>
        <dbReference type="ARBA" id="ARBA00024347"/>
    </source>
</evidence>
<dbReference type="OMA" id="GRKSYIM"/>
<feature type="domain" description="PARP catalytic" evidence="2">
    <location>
        <begin position="32"/>
        <end position="103"/>
    </location>
</feature>
<dbReference type="Gene3D" id="3.90.175.10">
    <property type="entry name" value="Diphtheria Toxin, domain 1"/>
    <property type="match status" value="1"/>
</dbReference>